<reference evidence="10" key="1">
    <citation type="journal article" date="2023" name="Mol. Ecol. Resour.">
        <title>Chromosome-level genome assembly of a triploid poplar Populus alba 'Berolinensis'.</title>
        <authorList>
            <person name="Chen S."/>
            <person name="Yu Y."/>
            <person name="Wang X."/>
            <person name="Wang S."/>
            <person name="Zhang T."/>
            <person name="Zhou Y."/>
            <person name="He R."/>
            <person name="Meng N."/>
            <person name="Wang Y."/>
            <person name="Liu W."/>
            <person name="Liu Z."/>
            <person name="Liu J."/>
            <person name="Guo Q."/>
            <person name="Huang H."/>
            <person name="Sederoff R.R."/>
            <person name="Wang G."/>
            <person name="Qu G."/>
            <person name="Chen S."/>
        </authorList>
    </citation>
    <scope>NUCLEOTIDE SEQUENCE</scope>
    <source>
        <strain evidence="10">SC-2020</strain>
    </source>
</reference>
<protein>
    <recommendedName>
        <fullName evidence="9">AMP-dependent synthetase/ligase domain-containing protein</fullName>
    </recommendedName>
</protein>
<dbReference type="InterPro" id="IPR039776">
    <property type="entry name" value="Pds5"/>
</dbReference>
<keyword evidence="7" id="KW-0131">Cell cycle</keyword>
<sequence length="2211" mass="246664">MDESSLQLVSEIGDHLGRHARPNKDFLVKSLRQAANALSQIEQPLETLKKAEATKKLEAAIKPLRKSILKHDLIKHTDKEVKLLVAICVSEVFRVLAPEPPFEDKYLRDIFILFLNMFKELSDTASPHFFRRVKVLETVARCKCCVIMLDVDCHDLVLEMFKIFFSSVREHHQQSLIDEILSIMKHVLNEEASQALLDVILLNLIKEGKAATPAASQLAASVIQTCEEKLEPFVCGFLTSCFLDRDAVESELKEFYHEILFQVFQCAPHMLLGVIPNLTQELLTDQVDVRIKAVNLIGKLLALPEHHAVQKYHSLFVEFKNRFSDKSAEVRLSVLQCAKACYMANPSGNVSREILSRLLDFDDRVRTQAAVVACDLARTNLRFFPPELISKVSERLRDKKISVRKKALEKLMEVYRDYCIMCSEGLMTASDHFEQIPCKVLMLSYDKDCKDFRPQNMELVIAEDLFPVFLPVEERTRHWIQLFSLFTSSHVKALISILSQKGRLQTEMQIFLAQRKKEKDSSSEEMERRIKNSFVKMSASFPDPLKAEECFHKLNQMKDSKIFIALEQLLDDRTIKSAQQTRDKFLKMIGDKHPHFEFLQLLSSKCSFNIFSPEHVQYILDHISSSGFEQHLKASAKLLLAIISVYPSFMRGLEEQFQLLLEENNSINDTLSKHAVSAIASLVGSSDEFIFSKLCKELVDSLYSGLNTPTILQSLGCIAQHSVSAFEAQNQEIRSYIFGRIFQAESSEVEPSADETSECCDSCKLKIYALKALVKSFLPHRGSHGKRHINELLDILSKLLRTGYTFDGITSCESDKPHIKLAAAKSVLLLSRRWDLHISPEIFRFTVLMAKESCPFVGRLFLDKMHKLLKEHAIPSRYACAYALAASDHCKDLQDASFKYIEEFIKEYSRKAQIRQTSGVQESSPMDYPAYTVVFLIHVLAHDAGFPPDGCQDEQVYAQFCSPLFWALQALVNASIVNGDTGLINEAALYLLSIFRAIKKTEDAVDAHQTPKLLILAEIGISIVNELNHNASLKCLTKFSVDESFVKRVVHILKSQISGTATTTLSKRRRKGQEITIQSSDVEHNTSNPASQKIASLSSTGTREKQKTAAKEIGLGCRQKRALSPNDSESVVLQNERSGIVMHKDDASKRSKSILEKKQCLSSRASATTKPLKLESHVSSVDRIIPSLKENAEASKSITPSNYPRAELKEPHSLRISCDSGDLICLDSESHETMSDNSSLEKATISQRETCSAFGDGTAKPTKSLASMESGRFSERVTSFPAKGMKGQKVLLDISASEIIDENEDCQKHKSDSSCGTTPVDAPSSSYANTNTNDGDGLSRDELFGQFFAALEKMHFFRTTPDGNHDPALLDRATRLFHDALNEMEKNRCQSYDRSSLAEASKSQGAHERSPSMKWRISCNAFSISLMQTSLRKTLLTLRFTNILKQLEIVLNLSKSTRVASKRKALFCWDRSPKPHLPTCYFVSCTGHRMIRKFEMHGEGSVESAKGKNNVAFGKMSPYIVGVLVPLLATLLYQNSKNTKKRGVPVDVGGEPGYAIRNSRFPIPLETAWEGVFTLAQLFELACKKHADKYLLGTRTLISKDTQVSADGRSFEKLHLGEYEWLTYGEVFEKVCNFASGLAHLGHRSEERVAIFADTRAEWFMALQGSFRRNISVVTIYASLGEEALCYSLNETEVTTVICGNKELKKLVEVSGQLDTVKRVICMDDDIPSSASLMAQSGRWRVVSMADVEKLGRENPVDAVLPLAADIAVIMYTSGSTGLPKGVMMTHGNVLAVVSSVRTIVPGLEGNDVYLAYLPLAHILEIAAENVVAGVGSAIGYGSPLTLTDTSNKIKRGTKGDATVLRPTVMAAVPAILDRVREGVRKKVDEKGGIAKKLFDFAYARRISAINGSWFGARGLEMLLWNFLVFRKVRAILGGRIRFLLSGGAPLSGDTQRFINICLGAPIGQGYGLTETCAGGTFSEFDDTSVGRVGNPVPCSYIKLIDWPEGGYLISDSPMPRGEIVIGGPNVTLGYFKNEAKSKEVYKVDERGMRWFYTGDIGKFHADGCLEIIDRRKDIVKLQHGEYVSLGKVEAALVVSPYVDNMMLHADPFHSYCVALIVVAQPVLEEWASKRGIAFTSFAELCEKEEAIKEVQASLVKAAKAARLEKFEIPAKIKLLSDPWTPETGLVTAALKLKREVIRKAFSEELSKLYE</sequence>
<gene>
    <name evidence="10" type="ORF">NC653_005860</name>
</gene>
<feature type="region of interest" description="Disordered" evidence="8">
    <location>
        <begin position="1064"/>
        <end position="1111"/>
    </location>
</feature>
<evidence type="ECO:0000256" key="5">
    <source>
        <dbReference type="ARBA" id="ARBA00023204"/>
    </source>
</evidence>
<dbReference type="Proteomes" id="UP001164929">
    <property type="component" value="Chromosome 2"/>
</dbReference>
<keyword evidence="5" id="KW-0234">DNA repair</keyword>
<keyword evidence="2" id="KW-0132">Cell division</keyword>
<evidence type="ECO:0000256" key="2">
    <source>
        <dbReference type="ARBA" id="ARBA00022618"/>
    </source>
</evidence>
<dbReference type="GO" id="GO:0006281">
    <property type="term" value="P:DNA repair"/>
    <property type="evidence" value="ECO:0007669"/>
    <property type="project" value="UniProtKB-KW"/>
</dbReference>
<dbReference type="PROSITE" id="PS00455">
    <property type="entry name" value="AMP_BINDING"/>
    <property type="match status" value="1"/>
</dbReference>
<dbReference type="InterPro" id="IPR042099">
    <property type="entry name" value="ANL_N_sf"/>
</dbReference>
<dbReference type="GO" id="GO:0035825">
    <property type="term" value="P:homologous recombination"/>
    <property type="evidence" value="ECO:0007669"/>
    <property type="project" value="UniProtKB-ARBA"/>
</dbReference>
<feature type="compositionally biased region" description="Polar residues" evidence="8">
    <location>
        <begin position="1313"/>
        <end position="1334"/>
    </location>
</feature>
<evidence type="ECO:0000256" key="3">
    <source>
        <dbReference type="ARBA" id="ARBA00022763"/>
    </source>
</evidence>
<evidence type="ECO:0000256" key="8">
    <source>
        <dbReference type="SAM" id="MobiDB-lite"/>
    </source>
</evidence>
<keyword evidence="11" id="KW-1185">Reference proteome</keyword>
<evidence type="ECO:0000256" key="1">
    <source>
        <dbReference type="ARBA" id="ARBA00004123"/>
    </source>
</evidence>
<dbReference type="InterPro" id="IPR020845">
    <property type="entry name" value="AMP-binding_CS"/>
</dbReference>
<dbReference type="InterPro" id="IPR011989">
    <property type="entry name" value="ARM-like"/>
</dbReference>
<dbReference type="PANTHER" id="PTHR12663">
    <property type="entry name" value="ANDROGEN INDUCED INHIBITOR OF PROLIFERATION AS3 / PDS5-RELATED"/>
    <property type="match status" value="1"/>
</dbReference>
<dbReference type="GO" id="GO:0051301">
    <property type="term" value="P:cell division"/>
    <property type="evidence" value="ECO:0007669"/>
    <property type="project" value="UniProtKB-KW"/>
</dbReference>
<dbReference type="CDD" id="cd19953">
    <property type="entry name" value="PDS5"/>
    <property type="match status" value="1"/>
</dbReference>
<evidence type="ECO:0000313" key="10">
    <source>
        <dbReference type="EMBL" id="KAJ7006631.1"/>
    </source>
</evidence>
<dbReference type="PANTHER" id="PTHR12663:SF50">
    <property type="entry name" value="SISTER CHROMATID COHESION PROTEIN PDS5 HOMOLOG B"/>
    <property type="match status" value="1"/>
</dbReference>
<accession>A0AAD6RCX9</accession>
<dbReference type="InterPro" id="IPR000873">
    <property type="entry name" value="AMP-dep_synth/lig_dom"/>
</dbReference>
<dbReference type="CDD" id="cd17639">
    <property type="entry name" value="LC_FACS_euk1"/>
    <property type="match status" value="1"/>
</dbReference>
<keyword evidence="4" id="KW-0498">Mitosis</keyword>
<dbReference type="SUPFAM" id="SSF48371">
    <property type="entry name" value="ARM repeat"/>
    <property type="match status" value="1"/>
</dbReference>
<name>A0AAD6RCX9_9ROSI</name>
<keyword evidence="6" id="KW-0539">Nucleus</keyword>
<evidence type="ECO:0000313" key="11">
    <source>
        <dbReference type="Proteomes" id="UP001164929"/>
    </source>
</evidence>
<dbReference type="InterPro" id="IPR016024">
    <property type="entry name" value="ARM-type_fold"/>
</dbReference>
<evidence type="ECO:0000256" key="7">
    <source>
        <dbReference type="ARBA" id="ARBA00023306"/>
    </source>
</evidence>
<dbReference type="Gene3D" id="1.25.10.10">
    <property type="entry name" value="Leucine-rich Repeat Variant"/>
    <property type="match status" value="1"/>
</dbReference>
<comment type="subcellular location">
    <subcellularLocation>
        <location evidence="1">Nucleus</location>
    </subcellularLocation>
</comment>
<evidence type="ECO:0000256" key="6">
    <source>
        <dbReference type="ARBA" id="ARBA00023242"/>
    </source>
</evidence>
<organism evidence="10 11">
    <name type="scientific">Populus alba x Populus x berolinensis</name>
    <dbReference type="NCBI Taxonomy" id="444605"/>
    <lineage>
        <taxon>Eukaryota</taxon>
        <taxon>Viridiplantae</taxon>
        <taxon>Streptophyta</taxon>
        <taxon>Embryophyta</taxon>
        <taxon>Tracheophyta</taxon>
        <taxon>Spermatophyta</taxon>
        <taxon>Magnoliopsida</taxon>
        <taxon>eudicotyledons</taxon>
        <taxon>Gunneridae</taxon>
        <taxon>Pentapetalae</taxon>
        <taxon>rosids</taxon>
        <taxon>fabids</taxon>
        <taxon>Malpighiales</taxon>
        <taxon>Salicaceae</taxon>
        <taxon>Saliceae</taxon>
        <taxon>Populus</taxon>
    </lineage>
</organism>
<dbReference type="Pfam" id="PF20168">
    <property type="entry name" value="PDS5"/>
    <property type="match status" value="2"/>
</dbReference>
<dbReference type="GO" id="GO:0007064">
    <property type="term" value="P:mitotic sister chromatid cohesion"/>
    <property type="evidence" value="ECO:0007669"/>
    <property type="project" value="InterPro"/>
</dbReference>
<evidence type="ECO:0000256" key="4">
    <source>
        <dbReference type="ARBA" id="ARBA00022776"/>
    </source>
</evidence>
<comment type="caution">
    <text evidence="10">The sequence shown here is derived from an EMBL/GenBank/DDBJ whole genome shotgun (WGS) entry which is preliminary data.</text>
</comment>
<dbReference type="EMBL" id="JAQIZT010000002">
    <property type="protein sequence ID" value="KAJ7006631.1"/>
    <property type="molecule type" value="Genomic_DNA"/>
</dbReference>
<proteinExistence type="predicted"/>
<evidence type="ECO:0000259" key="9">
    <source>
        <dbReference type="Pfam" id="PF00501"/>
    </source>
</evidence>
<feature type="compositionally biased region" description="Polar residues" evidence="8">
    <location>
        <begin position="1075"/>
        <end position="1101"/>
    </location>
</feature>
<dbReference type="GO" id="GO:0000785">
    <property type="term" value="C:chromatin"/>
    <property type="evidence" value="ECO:0007669"/>
    <property type="project" value="TreeGrafter"/>
</dbReference>
<dbReference type="Pfam" id="PF00501">
    <property type="entry name" value="AMP-binding"/>
    <property type="match status" value="1"/>
</dbReference>
<feature type="region of interest" description="Disordered" evidence="8">
    <location>
        <begin position="1304"/>
        <end position="1334"/>
    </location>
</feature>
<feature type="domain" description="AMP-dependent synthetase/ligase" evidence="9">
    <location>
        <begin position="1613"/>
        <end position="2032"/>
    </location>
</feature>
<keyword evidence="3" id="KW-0227">DNA damage</keyword>
<dbReference type="Gene3D" id="3.40.50.12780">
    <property type="entry name" value="N-terminal domain of ligase-like"/>
    <property type="match status" value="1"/>
</dbReference>
<dbReference type="GO" id="GO:0005634">
    <property type="term" value="C:nucleus"/>
    <property type="evidence" value="ECO:0007669"/>
    <property type="project" value="UniProtKB-SubCell"/>
</dbReference>
<dbReference type="SUPFAM" id="SSF56801">
    <property type="entry name" value="Acetyl-CoA synthetase-like"/>
    <property type="match status" value="1"/>
</dbReference>